<evidence type="ECO:0000256" key="7">
    <source>
        <dbReference type="ARBA" id="ARBA00022691"/>
    </source>
</evidence>
<feature type="region of interest" description="Disordered" evidence="14">
    <location>
        <begin position="872"/>
        <end position="966"/>
    </location>
</feature>
<feature type="compositionally biased region" description="Basic and acidic residues" evidence="14">
    <location>
        <begin position="13"/>
        <end position="22"/>
    </location>
</feature>
<evidence type="ECO:0000256" key="4">
    <source>
        <dbReference type="ARBA" id="ARBA00022555"/>
    </source>
</evidence>
<dbReference type="SUPFAM" id="SSF48097">
    <property type="entry name" value="Regulator of G-protein signaling, RGS"/>
    <property type="match status" value="1"/>
</dbReference>
<dbReference type="Gene3D" id="3.30.1520.10">
    <property type="entry name" value="Phox-like domain"/>
    <property type="match status" value="1"/>
</dbReference>
<sequence>MVREKKNKKDKRQKREEYRAAIRQDGTTELPRKKFYRQRAHANPFSDHQLIYPPSPDEMDWSSLYPHYVAEESQDQTESESSPDQTLLKPKRLMKDVEVADIGCGFGGLLVALAPTMPETLILGLEIRVSVTQFVEDRIKALRAQNEEQKLYRNISCLRANTMKFLPNFFRKGQLSKIFICFPDPHFKARKHKQRIVSTTLNSEYAYVLRPGGIVYTITDVPDLHEWMVQHFDAHPSFERITEEEQEADPCVNIMRTETEEGKKVERHQGQKHVALYRRKLDPVYYLLRIMALQGRDIAFAGIGCFIAWGYAVNWLPALRWAGYAFVTGVLVAVGCILALVLLTVRGGSQYRQLIGRSRRPKGAAFLGRKAWKKEVDALRHRQTYTKTPLYPESPKVSAALDEVLQFIIRDFIEAWYQSISKNPVFPNEVDKAIRCALLRVRDRLFELDLAEVLTSRLVPILTAHFRDFYDAEKQIRGRKLNRSVTETEELDLAIASKYKGGGKQLHPATSLAFSDTKMVQQDYLRKVMGERVLPKVLPESLLRSRAVATIIREITACAVMFPIMQMLSDPDTWNQLMENYGRSVLQDRSTVRKLRAALDEHASPTPRTNKPPTTFPRLTPADSERRFEKFIRAIRKVNNLSDARRFRSEVASQLKKDLQQENIDQVYLRRLEMGKKLLDQKVQHLAAGGERRGQQPQSSTAMLGQSVSRLENASLVDLLREPSGLSYFMEYMDRQRLMSLVQFWLVVDGFRTPLEDDGPEGEQLPLQLPPWTDSDRLDLAQIDAAYLSRPELKVPESSKRIIQEFLRAGKKATPEQYYRARREILRAQNAVLEEMRARHFQNFKKSDLFYKALAAEEAASRTSLASQAAAGSSSAAGPSSLHRSSSYQPKPSPVTKLAGARLHPATHLHNQRRPGSALDLRSANVNGSNGHDLLGGTPRRSTDEDSPNPLFDDDEGGDDPMADSVQSLLDQEPTPAAPDTRVVQAMEQALTNIMEDSQPPTAEEIRASLFGGVENADAGSGVFSAPSPDGDSLKPTGSLDVHRPSQPGPSSKDQQPEKPSLASLGLVSAASRIGVFVDDDLFGDEDKFLPDEREDSDDDDKNDEDLDEVHEAAPGDLGLAEAITVLTNDIDRLVAQDAVVDSLLRKAELTNNTAELRILRKSKASLQREIRRKELQRQQYVIQESDNSLYGRSTIKIKSIQVGRDDDGKEYAVYVIEVSRNAGEKMPAATWVITRRYSEFLELHQKLRSRYPSVRNLDFPRRRMVMKLQSEFLRKRRQALEKYLSELLLLPDVCRSRDLRAFLSQQGSIINNPQHLQTGGQDILDRDDKKDMITRLYDSVTDGMEDILGSIPVLDQLSLAGQNLIAAATNQINTPVITISEDGVGMSAAEAEAELNAFEAHKGMEEVDVQPFVKPICDIFLEVFELNRGNNWLRGRAVVVVLHQLLGGTIERKLRDNVKMATQEESVLKYVGVLKDALWPEGESMGTDKGGKAPRTAAEKQRTRTEASLMLATLVPDLAGSVVGRLNAQAASRRILATLNNSRLNAHLAFTLLDEVVDILFNED</sequence>
<dbReference type="InterPro" id="IPR044926">
    <property type="entry name" value="RGS_subdomain_2"/>
</dbReference>
<dbReference type="GO" id="GO:0106143">
    <property type="term" value="C:tRNA (m7G46) methyltransferase complex"/>
    <property type="evidence" value="ECO:0007669"/>
    <property type="project" value="UniProtKB-ARBA"/>
</dbReference>
<keyword evidence="20" id="KW-1185">Reference proteome</keyword>
<evidence type="ECO:0000259" key="18">
    <source>
        <dbReference type="PROSITE" id="PS51207"/>
    </source>
</evidence>
<protein>
    <recommendedName>
        <fullName evidence="12">tRNA (guanine-N(7)-)-methyltransferase</fullName>
        <ecNumber evidence="12">2.1.1.33</ecNumber>
    </recommendedName>
    <alternativeName>
        <fullName evidence="12">Transfer RNA methyltransferase 8</fullName>
    </alternativeName>
    <alternativeName>
        <fullName evidence="12">tRNA (guanine(46)-N(7))-methyltransferase</fullName>
    </alternativeName>
    <alternativeName>
        <fullName evidence="12">tRNA(m7G46)-methyltransferase</fullName>
    </alternativeName>
</protein>
<dbReference type="Pfam" id="PF00787">
    <property type="entry name" value="PX"/>
    <property type="match status" value="1"/>
</dbReference>
<dbReference type="GO" id="GO:0000049">
    <property type="term" value="F:tRNA binding"/>
    <property type="evidence" value="ECO:0007669"/>
    <property type="project" value="UniProtKB-UniRule"/>
</dbReference>
<dbReference type="FunFam" id="3.40.50.150:FF:000060">
    <property type="entry name" value="tRNA (guanine-N(7)-)-methyltransferase"/>
    <property type="match status" value="1"/>
</dbReference>
<dbReference type="PROSITE" id="PS51207">
    <property type="entry name" value="PXA"/>
    <property type="match status" value="1"/>
</dbReference>
<dbReference type="CDD" id="cd02440">
    <property type="entry name" value="AdoMet_MTases"/>
    <property type="match status" value="1"/>
</dbReference>
<evidence type="ECO:0000256" key="13">
    <source>
        <dbReference type="SAM" id="Coils"/>
    </source>
</evidence>
<dbReference type="SUPFAM" id="SSF53335">
    <property type="entry name" value="S-adenosyl-L-methionine-dependent methyltransferases"/>
    <property type="match status" value="1"/>
</dbReference>
<evidence type="ECO:0000256" key="15">
    <source>
        <dbReference type="SAM" id="Phobius"/>
    </source>
</evidence>
<dbReference type="SMART" id="SM00312">
    <property type="entry name" value="PX"/>
    <property type="match status" value="1"/>
</dbReference>
<dbReference type="Gene3D" id="3.40.50.150">
    <property type="entry name" value="Vaccinia Virus protein VP39"/>
    <property type="match status" value="1"/>
</dbReference>
<dbReference type="InterPro" id="IPR013937">
    <property type="entry name" value="Sorting_nexin_C"/>
</dbReference>
<keyword evidence="13" id="KW-0175">Coiled coil</keyword>
<dbReference type="Pfam" id="PF08628">
    <property type="entry name" value="Nexin_C"/>
    <property type="match status" value="1"/>
</dbReference>
<dbReference type="CDD" id="cd08729">
    <property type="entry name" value="RGS_PX"/>
    <property type="match status" value="1"/>
</dbReference>
<dbReference type="EMBL" id="MU853781">
    <property type="protein sequence ID" value="KAK3941606.1"/>
    <property type="molecule type" value="Genomic_DNA"/>
</dbReference>
<feature type="transmembrane region" description="Helical" evidence="15">
    <location>
        <begin position="322"/>
        <end position="345"/>
    </location>
</feature>
<feature type="compositionally biased region" description="Acidic residues" evidence="14">
    <location>
        <begin position="1093"/>
        <end position="1106"/>
    </location>
</feature>
<feature type="binding site" evidence="12">
    <location>
        <begin position="161"/>
        <end position="162"/>
    </location>
    <ligand>
        <name>S-adenosyl-L-methionine</name>
        <dbReference type="ChEBI" id="CHEBI:59789"/>
    </ligand>
</feature>
<keyword evidence="6 12" id="KW-0808">Transferase</keyword>
<keyword evidence="5 12" id="KW-0489">Methyltransferase</keyword>
<feature type="region of interest" description="Disordered" evidence="14">
    <location>
        <begin position="1483"/>
        <end position="1502"/>
    </location>
</feature>
<keyword evidence="7 12" id="KW-0949">S-adenosyl-L-methionine</keyword>
<keyword evidence="4 12" id="KW-0820">tRNA-binding</keyword>
<dbReference type="GO" id="GO:0035091">
    <property type="term" value="F:phosphatidylinositol binding"/>
    <property type="evidence" value="ECO:0007669"/>
    <property type="project" value="InterPro"/>
</dbReference>
<dbReference type="InterPro" id="IPR036871">
    <property type="entry name" value="PX_dom_sf"/>
</dbReference>
<keyword evidence="10 12" id="KW-0539">Nucleus</keyword>
<evidence type="ECO:0000256" key="6">
    <source>
        <dbReference type="ARBA" id="ARBA00022679"/>
    </source>
</evidence>
<feature type="region of interest" description="Disordered" evidence="14">
    <location>
        <begin position="1085"/>
        <end position="1106"/>
    </location>
</feature>
<evidence type="ECO:0000256" key="11">
    <source>
        <dbReference type="ARBA" id="ARBA00060552"/>
    </source>
</evidence>
<feature type="domain" description="PX" evidence="17">
    <location>
        <begin position="1193"/>
        <end position="1311"/>
    </location>
</feature>
<dbReference type="PROSITE" id="PS50195">
    <property type="entry name" value="PX"/>
    <property type="match status" value="1"/>
</dbReference>
<proteinExistence type="inferred from homology"/>
<feature type="region of interest" description="Disordered" evidence="14">
    <location>
        <begin position="598"/>
        <end position="622"/>
    </location>
</feature>
<dbReference type="InterPro" id="IPR003358">
    <property type="entry name" value="tRNA_(Gua-N-7)_MeTrfase_Trmb"/>
</dbReference>
<evidence type="ECO:0000256" key="2">
    <source>
        <dbReference type="ARBA" id="ARBA00004123"/>
    </source>
</evidence>
<evidence type="ECO:0000313" key="19">
    <source>
        <dbReference type="EMBL" id="KAK3941606.1"/>
    </source>
</evidence>
<dbReference type="GO" id="GO:0008176">
    <property type="term" value="F:tRNA (guanine(46)-N7)-methyltransferase activity"/>
    <property type="evidence" value="ECO:0007669"/>
    <property type="project" value="UniProtKB-UniRule"/>
</dbReference>
<feature type="compositionally biased region" description="Low complexity" evidence="14">
    <location>
        <begin position="872"/>
        <end position="887"/>
    </location>
</feature>
<dbReference type="InterPro" id="IPR025763">
    <property type="entry name" value="Trm8_euk"/>
</dbReference>
<dbReference type="GO" id="GO:0005634">
    <property type="term" value="C:nucleus"/>
    <property type="evidence" value="ECO:0007669"/>
    <property type="project" value="UniProtKB-SubCell"/>
</dbReference>
<feature type="binding site" evidence="12">
    <location>
        <position position="103"/>
    </location>
    <ligand>
        <name>S-adenosyl-L-methionine</name>
        <dbReference type="ChEBI" id="CHEBI:59789"/>
    </ligand>
</feature>
<dbReference type="Proteomes" id="UP001303473">
    <property type="component" value="Unassembled WGS sequence"/>
</dbReference>
<feature type="transmembrane region" description="Helical" evidence="15">
    <location>
        <begin position="298"/>
        <end position="316"/>
    </location>
</feature>
<keyword evidence="9 12" id="KW-0694">RNA-binding</keyword>
<feature type="region of interest" description="Disordered" evidence="14">
    <location>
        <begin position="1020"/>
        <end position="1061"/>
    </location>
</feature>
<dbReference type="PANTHER" id="PTHR22775">
    <property type="entry name" value="SORTING NEXIN"/>
    <property type="match status" value="1"/>
</dbReference>
<dbReference type="HAMAP" id="MF_03055">
    <property type="entry name" value="tRNA_methyltr_TrmB_euk"/>
    <property type="match status" value="1"/>
</dbReference>
<evidence type="ECO:0000256" key="1">
    <source>
        <dbReference type="ARBA" id="ARBA00000142"/>
    </source>
</evidence>
<feature type="binding site" evidence="12">
    <location>
        <begin position="259"/>
        <end position="261"/>
    </location>
    <ligand>
        <name>S-adenosyl-L-methionine</name>
        <dbReference type="ChEBI" id="CHEBI:59789"/>
    </ligand>
</feature>
<evidence type="ECO:0000256" key="12">
    <source>
        <dbReference type="HAMAP-Rule" id="MF_03055"/>
    </source>
</evidence>
<dbReference type="PROSITE" id="PS51625">
    <property type="entry name" value="SAM_MT_TRMB"/>
    <property type="match status" value="1"/>
</dbReference>
<evidence type="ECO:0000256" key="8">
    <source>
        <dbReference type="ARBA" id="ARBA00022694"/>
    </source>
</evidence>
<feature type="domain" description="RGS" evidence="16">
    <location>
        <begin position="715"/>
        <end position="854"/>
    </location>
</feature>
<dbReference type="InterPro" id="IPR001683">
    <property type="entry name" value="PX_dom"/>
</dbReference>
<feature type="compositionally biased region" description="Acidic residues" evidence="14">
    <location>
        <begin position="952"/>
        <end position="962"/>
    </location>
</feature>
<feature type="coiled-coil region" evidence="13">
    <location>
        <begin position="1150"/>
        <end position="1184"/>
    </location>
</feature>
<dbReference type="NCBIfam" id="TIGR00091">
    <property type="entry name" value="tRNA (guanosine(46)-N7)-methyltransferase TrmB"/>
    <property type="match status" value="1"/>
</dbReference>
<keyword evidence="15" id="KW-0472">Membrane</keyword>
<organism evidence="19 20">
    <name type="scientific">Diplogelasinospora grovesii</name>
    <dbReference type="NCBI Taxonomy" id="303347"/>
    <lineage>
        <taxon>Eukaryota</taxon>
        <taxon>Fungi</taxon>
        <taxon>Dikarya</taxon>
        <taxon>Ascomycota</taxon>
        <taxon>Pezizomycotina</taxon>
        <taxon>Sordariomycetes</taxon>
        <taxon>Sordariomycetidae</taxon>
        <taxon>Sordariales</taxon>
        <taxon>Diplogelasinosporaceae</taxon>
        <taxon>Diplogelasinospora</taxon>
    </lineage>
</organism>
<feature type="compositionally biased region" description="Basic residues" evidence="14">
    <location>
        <begin position="1"/>
        <end position="12"/>
    </location>
</feature>
<evidence type="ECO:0000256" key="3">
    <source>
        <dbReference type="ARBA" id="ARBA00010883"/>
    </source>
</evidence>
<evidence type="ECO:0000313" key="20">
    <source>
        <dbReference type="Proteomes" id="UP001303473"/>
    </source>
</evidence>
<feature type="region of interest" description="Disordered" evidence="14">
    <location>
        <begin position="1"/>
        <end position="41"/>
    </location>
</feature>
<feature type="active site" evidence="12">
    <location>
        <position position="184"/>
    </location>
</feature>
<comment type="pathway">
    <text evidence="11 12">tRNA modification; N(7)-methylguanine-tRNA biosynthesis.</text>
</comment>
<dbReference type="InterPro" id="IPR029063">
    <property type="entry name" value="SAM-dependent_MTases_sf"/>
</dbReference>
<comment type="catalytic activity">
    <reaction evidence="1 12">
        <text>guanosine(46) in tRNA + S-adenosyl-L-methionine = N(7)-methylguanosine(46) in tRNA + S-adenosyl-L-homocysteine</text>
        <dbReference type="Rhea" id="RHEA:42708"/>
        <dbReference type="Rhea" id="RHEA-COMP:10188"/>
        <dbReference type="Rhea" id="RHEA-COMP:10189"/>
        <dbReference type="ChEBI" id="CHEBI:57856"/>
        <dbReference type="ChEBI" id="CHEBI:59789"/>
        <dbReference type="ChEBI" id="CHEBI:74269"/>
        <dbReference type="ChEBI" id="CHEBI:74480"/>
        <dbReference type="EC" id="2.1.1.33"/>
    </reaction>
</comment>
<dbReference type="CDD" id="cd06876">
    <property type="entry name" value="PX_MDM1p"/>
    <property type="match status" value="1"/>
</dbReference>
<evidence type="ECO:0000256" key="10">
    <source>
        <dbReference type="ARBA" id="ARBA00023242"/>
    </source>
</evidence>
<gene>
    <name evidence="12" type="primary">TRM8</name>
    <name evidence="19" type="ORF">QBC46DRAFT_458128</name>
</gene>
<comment type="caution">
    <text evidence="19">The sequence shown here is derived from an EMBL/GenBank/DDBJ whole genome shotgun (WGS) entry which is preliminary data.</text>
</comment>
<comment type="similarity">
    <text evidence="12">Belongs to the class I-like SAM-binding methyltransferase superfamily. TrmB family.</text>
</comment>
<dbReference type="SMART" id="SM00315">
    <property type="entry name" value="RGS"/>
    <property type="match status" value="1"/>
</dbReference>
<comment type="function">
    <text evidence="12">Catalyzes the formation of N(7)-methylguanine at position 46 (m7G46) in tRNA.</text>
</comment>
<reference evidence="20" key="1">
    <citation type="journal article" date="2023" name="Mol. Phylogenet. Evol.">
        <title>Genome-scale phylogeny and comparative genomics of the fungal order Sordariales.</title>
        <authorList>
            <person name="Hensen N."/>
            <person name="Bonometti L."/>
            <person name="Westerberg I."/>
            <person name="Brannstrom I.O."/>
            <person name="Guillou S."/>
            <person name="Cros-Aarteil S."/>
            <person name="Calhoun S."/>
            <person name="Haridas S."/>
            <person name="Kuo A."/>
            <person name="Mondo S."/>
            <person name="Pangilinan J."/>
            <person name="Riley R."/>
            <person name="LaButti K."/>
            <person name="Andreopoulos B."/>
            <person name="Lipzen A."/>
            <person name="Chen C."/>
            <person name="Yan M."/>
            <person name="Daum C."/>
            <person name="Ng V."/>
            <person name="Clum A."/>
            <person name="Steindorff A."/>
            <person name="Ohm R.A."/>
            <person name="Martin F."/>
            <person name="Silar P."/>
            <person name="Natvig D.O."/>
            <person name="Lalanne C."/>
            <person name="Gautier V."/>
            <person name="Ament-Velasquez S.L."/>
            <person name="Kruys A."/>
            <person name="Hutchinson M.I."/>
            <person name="Powell A.J."/>
            <person name="Barry K."/>
            <person name="Miller A.N."/>
            <person name="Grigoriev I.V."/>
            <person name="Debuchy R."/>
            <person name="Gladieux P."/>
            <person name="Hiltunen Thoren M."/>
            <person name="Johannesson H."/>
        </authorList>
    </citation>
    <scope>NUCLEOTIDE SEQUENCE [LARGE SCALE GENOMIC DNA]</scope>
    <source>
        <strain evidence="20">CBS 340.73</strain>
    </source>
</reference>
<dbReference type="Pfam" id="PF02194">
    <property type="entry name" value="PXA"/>
    <property type="match status" value="1"/>
</dbReference>
<comment type="subunit">
    <text evidence="12">Forms a complex with TRM82.</text>
</comment>
<evidence type="ECO:0000259" key="17">
    <source>
        <dbReference type="PROSITE" id="PS50195"/>
    </source>
</evidence>
<dbReference type="Pfam" id="PF00615">
    <property type="entry name" value="RGS"/>
    <property type="match status" value="1"/>
</dbReference>
<feature type="domain" description="PXA" evidence="18">
    <location>
        <begin position="394"/>
        <end position="586"/>
    </location>
</feature>
<dbReference type="Gene3D" id="1.10.167.10">
    <property type="entry name" value="Regulator of G-protein Signalling 4, domain 2"/>
    <property type="match status" value="1"/>
</dbReference>
<name>A0AAN6NAE9_9PEZI</name>
<evidence type="ECO:0000256" key="14">
    <source>
        <dbReference type="SAM" id="MobiDB-lite"/>
    </source>
</evidence>
<dbReference type="SUPFAM" id="SSF64268">
    <property type="entry name" value="PX domain"/>
    <property type="match status" value="1"/>
</dbReference>
<evidence type="ECO:0000259" key="16">
    <source>
        <dbReference type="PROSITE" id="PS50132"/>
    </source>
</evidence>
<keyword evidence="15" id="KW-0812">Transmembrane</keyword>
<dbReference type="PROSITE" id="PS50132">
    <property type="entry name" value="RGS"/>
    <property type="match status" value="1"/>
</dbReference>
<comment type="similarity">
    <text evidence="3">Belongs to the sorting nexin family.</text>
</comment>
<evidence type="ECO:0000256" key="5">
    <source>
        <dbReference type="ARBA" id="ARBA00022603"/>
    </source>
</evidence>
<dbReference type="PANTHER" id="PTHR22775:SF3">
    <property type="entry name" value="SORTING NEXIN-13"/>
    <property type="match status" value="1"/>
</dbReference>
<dbReference type="InterPro" id="IPR036305">
    <property type="entry name" value="RGS_sf"/>
</dbReference>
<feature type="binding site" evidence="12">
    <location>
        <position position="181"/>
    </location>
    <ligand>
        <name>S-adenosyl-L-methionine</name>
        <dbReference type="ChEBI" id="CHEBI:59789"/>
    </ligand>
</feature>
<dbReference type="SMART" id="SM00313">
    <property type="entry name" value="PXA"/>
    <property type="match status" value="1"/>
</dbReference>
<keyword evidence="8 12" id="KW-0819">tRNA processing</keyword>
<evidence type="ECO:0000256" key="9">
    <source>
        <dbReference type="ARBA" id="ARBA00022884"/>
    </source>
</evidence>
<dbReference type="Pfam" id="PF02390">
    <property type="entry name" value="Methyltransf_4"/>
    <property type="match status" value="1"/>
</dbReference>
<keyword evidence="15" id="KW-1133">Transmembrane helix</keyword>
<dbReference type="EC" id="2.1.1.33" evidence="12"/>
<dbReference type="InterPro" id="IPR003114">
    <property type="entry name" value="Phox_assoc"/>
</dbReference>
<dbReference type="InterPro" id="IPR016137">
    <property type="entry name" value="RGS"/>
</dbReference>
<comment type="subcellular location">
    <subcellularLocation>
        <location evidence="2 12">Nucleus</location>
    </subcellularLocation>
</comment>
<feature type="binding site" evidence="12">
    <location>
        <begin position="126"/>
        <end position="127"/>
    </location>
    <ligand>
        <name>S-adenosyl-L-methionine</name>
        <dbReference type="ChEBI" id="CHEBI:59789"/>
    </ligand>
</feature>
<accession>A0AAN6NAE9</accession>